<dbReference type="OrthoDB" id="9782422at2"/>
<keyword evidence="1" id="KW-0547">Nucleotide-binding</keyword>
<evidence type="ECO:0000256" key="3">
    <source>
        <dbReference type="ARBA" id="ARBA00022840"/>
    </source>
</evidence>
<dbReference type="Gene3D" id="2.40.100.10">
    <property type="entry name" value="Cyclophilin-like"/>
    <property type="match status" value="1"/>
</dbReference>
<dbReference type="Pfam" id="PF02626">
    <property type="entry name" value="CT_A_B"/>
    <property type="match status" value="1"/>
</dbReference>
<dbReference type="InterPro" id="IPR029000">
    <property type="entry name" value="Cyclophilin-like_dom_sf"/>
</dbReference>
<accession>A0A3M8DIC0</accession>
<name>A0A3M8DIC0_9BACL</name>
<dbReference type="SMART" id="SM00797">
    <property type="entry name" value="AHS2"/>
    <property type="match status" value="1"/>
</dbReference>
<dbReference type="AlphaFoldDB" id="A0A3M8DIC0"/>
<comment type="caution">
    <text evidence="5">The sequence shown here is derived from an EMBL/GenBank/DDBJ whole genome shotgun (WGS) entry which is preliminary data.</text>
</comment>
<dbReference type="PANTHER" id="PTHR43309:SF3">
    <property type="entry name" value="5-OXOPROLINASE SUBUNIT C"/>
    <property type="match status" value="1"/>
</dbReference>
<dbReference type="InterPro" id="IPR052708">
    <property type="entry name" value="PxpC"/>
</dbReference>
<evidence type="ECO:0000256" key="2">
    <source>
        <dbReference type="ARBA" id="ARBA00022801"/>
    </source>
</evidence>
<dbReference type="GO" id="GO:0005524">
    <property type="term" value="F:ATP binding"/>
    <property type="evidence" value="ECO:0007669"/>
    <property type="project" value="UniProtKB-KW"/>
</dbReference>
<dbReference type="EMBL" id="RHHQ01000012">
    <property type="protein sequence ID" value="RNB87115.1"/>
    <property type="molecule type" value="Genomic_DNA"/>
</dbReference>
<evidence type="ECO:0000259" key="4">
    <source>
        <dbReference type="SMART" id="SM00797"/>
    </source>
</evidence>
<dbReference type="PANTHER" id="PTHR43309">
    <property type="entry name" value="5-OXOPROLINASE SUBUNIT C"/>
    <property type="match status" value="1"/>
</dbReference>
<organism evidence="5 6">
    <name type="scientific">Brevibacillus fluminis</name>
    <dbReference type="NCBI Taxonomy" id="511487"/>
    <lineage>
        <taxon>Bacteria</taxon>
        <taxon>Bacillati</taxon>
        <taxon>Bacillota</taxon>
        <taxon>Bacilli</taxon>
        <taxon>Bacillales</taxon>
        <taxon>Paenibacillaceae</taxon>
        <taxon>Brevibacillus</taxon>
    </lineage>
</organism>
<evidence type="ECO:0000256" key="1">
    <source>
        <dbReference type="ARBA" id="ARBA00022741"/>
    </source>
</evidence>
<keyword evidence="5" id="KW-0808">Transferase</keyword>
<dbReference type="SUPFAM" id="SSF50891">
    <property type="entry name" value="Cyclophilin-like"/>
    <property type="match status" value="1"/>
</dbReference>
<dbReference type="RefSeq" id="WP_122918814.1">
    <property type="nucleotide sequence ID" value="NZ_RHHQ01000012.1"/>
</dbReference>
<dbReference type="Proteomes" id="UP000271031">
    <property type="component" value="Unassembled WGS sequence"/>
</dbReference>
<keyword evidence="3" id="KW-0067">ATP-binding</keyword>
<dbReference type="GO" id="GO:0016740">
    <property type="term" value="F:transferase activity"/>
    <property type="evidence" value="ECO:0007669"/>
    <property type="project" value="UniProtKB-KW"/>
</dbReference>
<dbReference type="NCBIfam" id="TIGR00724">
    <property type="entry name" value="urea_amlyse_rel"/>
    <property type="match status" value="1"/>
</dbReference>
<reference evidence="5 6" key="1">
    <citation type="submission" date="2018-10" db="EMBL/GenBank/DDBJ databases">
        <title>Phylogenomics of Brevibacillus.</title>
        <authorList>
            <person name="Dunlap C."/>
        </authorList>
    </citation>
    <scope>NUCLEOTIDE SEQUENCE [LARGE SCALE GENOMIC DNA]</scope>
    <source>
        <strain evidence="5 6">JCM 15716</strain>
    </source>
</reference>
<protein>
    <submittedName>
        <fullName evidence="5">Biotin-dependent carboxyltransferase</fullName>
    </submittedName>
</protein>
<dbReference type="GO" id="GO:0016787">
    <property type="term" value="F:hydrolase activity"/>
    <property type="evidence" value="ECO:0007669"/>
    <property type="project" value="UniProtKB-KW"/>
</dbReference>
<dbReference type="InterPro" id="IPR003778">
    <property type="entry name" value="CT_A_B"/>
</dbReference>
<feature type="domain" description="Carboxyltransferase" evidence="4">
    <location>
        <begin position="23"/>
        <end position="316"/>
    </location>
</feature>
<evidence type="ECO:0000313" key="6">
    <source>
        <dbReference type="Proteomes" id="UP000271031"/>
    </source>
</evidence>
<keyword evidence="6" id="KW-1185">Reference proteome</keyword>
<evidence type="ECO:0000313" key="5">
    <source>
        <dbReference type="EMBL" id="RNB87115.1"/>
    </source>
</evidence>
<sequence length="324" mass="34760">MIRVLEPGLSTTVQDMGRDGYYHLGIPPSGAADKYSYALGNMLLGNPASFAALEMSLFCPKLAFGKKTVIAITGAPVLAYVNEQEIPMWQNVEVRAGDILSFGHVAAGVHAYLCVSGGIAVPEIMGSKSTYAQSGLGGFHGRKLQKGDEVEIGEPLPGYARQVGKQIGEDALPVFQKELDVRVVLGLASHRISDEGVRAFLNEAWVVSSEANRVGYRFHGPSVHFEPFETPFGAGSGYSNVVDTAYMLGGILLTNSEEIIIQLSDATTGGGFMTMGVVISPDLDRIAQLRPTGIVRFHAVTVTQAYEARMAKKQKLLLVAEQLK</sequence>
<gene>
    <name evidence="5" type="ORF">EDM56_15605</name>
</gene>
<keyword evidence="2" id="KW-0378">Hydrolase</keyword>
<proteinExistence type="predicted"/>